<evidence type="ECO:0000313" key="2">
    <source>
        <dbReference type="EnsemblPlants" id="OGLUM03G01270.1"/>
    </source>
</evidence>
<reference evidence="2" key="2">
    <citation type="submission" date="2018-05" db="EMBL/GenBank/DDBJ databases">
        <title>OgluRS3 (Oryza glumaepatula Reference Sequence Version 3).</title>
        <authorList>
            <person name="Zhang J."/>
            <person name="Kudrna D."/>
            <person name="Lee S."/>
            <person name="Talag J."/>
            <person name="Welchert J."/>
            <person name="Wing R.A."/>
        </authorList>
    </citation>
    <scope>NUCLEOTIDE SEQUENCE [LARGE SCALE GENOMIC DNA]</scope>
</reference>
<evidence type="ECO:0000313" key="3">
    <source>
        <dbReference type="Proteomes" id="UP000026961"/>
    </source>
</evidence>
<dbReference type="HOGENOM" id="CLU_2642104_0_0_1"/>
<feature type="region of interest" description="Disordered" evidence="1">
    <location>
        <begin position="1"/>
        <end position="27"/>
    </location>
</feature>
<dbReference type="AlphaFoldDB" id="A0A0D9Z181"/>
<dbReference type="Proteomes" id="UP000026961">
    <property type="component" value="Chromosome 3"/>
</dbReference>
<name>A0A0D9Z181_9ORYZ</name>
<keyword evidence="3" id="KW-1185">Reference proteome</keyword>
<organism evidence="2">
    <name type="scientific">Oryza glumipatula</name>
    <dbReference type="NCBI Taxonomy" id="40148"/>
    <lineage>
        <taxon>Eukaryota</taxon>
        <taxon>Viridiplantae</taxon>
        <taxon>Streptophyta</taxon>
        <taxon>Embryophyta</taxon>
        <taxon>Tracheophyta</taxon>
        <taxon>Spermatophyta</taxon>
        <taxon>Magnoliopsida</taxon>
        <taxon>Liliopsida</taxon>
        <taxon>Poales</taxon>
        <taxon>Poaceae</taxon>
        <taxon>BOP clade</taxon>
        <taxon>Oryzoideae</taxon>
        <taxon>Oryzeae</taxon>
        <taxon>Oryzinae</taxon>
        <taxon>Oryza</taxon>
    </lineage>
</organism>
<sequence>MAASAAQSNSAPSSDGSPESSEAAKRLNTRAALVRATGFDDTTSPLTALIAAAAAAAARALVLPNVEVFSGFPLLGF</sequence>
<reference evidence="2" key="1">
    <citation type="submission" date="2015-04" db="UniProtKB">
        <authorList>
            <consortium name="EnsemblPlants"/>
        </authorList>
    </citation>
    <scope>IDENTIFICATION</scope>
</reference>
<evidence type="ECO:0000256" key="1">
    <source>
        <dbReference type="SAM" id="MobiDB-lite"/>
    </source>
</evidence>
<proteinExistence type="predicted"/>
<accession>A0A0D9Z181</accession>
<dbReference type="EnsemblPlants" id="OGLUM03G01270.1">
    <property type="protein sequence ID" value="OGLUM03G01270.1"/>
    <property type="gene ID" value="OGLUM03G01270"/>
</dbReference>
<protein>
    <submittedName>
        <fullName evidence="2">Uncharacterized protein</fullName>
    </submittedName>
</protein>
<feature type="compositionally biased region" description="Low complexity" evidence="1">
    <location>
        <begin position="1"/>
        <end position="21"/>
    </location>
</feature>
<dbReference type="Gramene" id="OGLUM03G01270.1">
    <property type="protein sequence ID" value="OGLUM03G01270.1"/>
    <property type="gene ID" value="OGLUM03G01270"/>
</dbReference>